<dbReference type="EMBL" id="AP022597">
    <property type="protein sequence ID" value="BBY70115.1"/>
    <property type="molecule type" value="Genomic_DNA"/>
</dbReference>
<dbReference type="Proteomes" id="UP000466578">
    <property type="component" value="Chromosome"/>
</dbReference>
<organism evidence="1 2">
    <name type="scientific">Mycobacterium paraintracellulare</name>
    <dbReference type="NCBI Taxonomy" id="1138383"/>
    <lineage>
        <taxon>Bacteria</taxon>
        <taxon>Bacillati</taxon>
        <taxon>Actinomycetota</taxon>
        <taxon>Actinomycetes</taxon>
        <taxon>Mycobacteriales</taxon>
        <taxon>Mycobacteriaceae</taxon>
        <taxon>Mycobacterium</taxon>
        <taxon>Mycobacterium avium complex (MAC)</taxon>
    </lineage>
</organism>
<dbReference type="RefSeq" id="WP_014383719.1">
    <property type="nucleotide sequence ID" value="NC_016948.1"/>
</dbReference>
<accession>A0ABN6AMJ8</accession>
<reference evidence="1 2" key="1">
    <citation type="journal article" date="2019" name="Emerg. Microbes Infect.">
        <title>Comprehensive subspecies identification of 175 nontuberculous mycobacteria species based on 7547 genomic profiles.</title>
        <authorList>
            <person name="Matsumoto Y."/>
            <person name="Kinjo T."/>
            <person name="Motooka D."/>
            <person name="Nabeya D."/>
            <person name="Jung N."/>
            <person name="Uechi K."/>
            <person name="Horii T."/>
            <person name="Iida T."/>
            <person name="Fujita J."/>
            <person name="Nakamura S."/>
        </authorList>
    </citation>
    <scope>NUCLEOTIDE SEQUENCE [LARGE SCALE GENOMIC DNA]</scope>
    <source>
        <strain evidence="1 2">JCM 30622</strain>
    </source>
</reference>
<evidence type="ECO:0000313" key="2">
    <source>
        <dbReference type="Proteomes" id="UP000466578"/>
    </source>
</evidence>
<protein>
    <submittedName>
        <fullName evidence="1">Uncharacterized protein</fullName>
    </submittedName>
</protein>
<dbReference type="GeneID" id="45452718"/>
<keyword evidence="2" id="KW-1185">Reference proteome</keyword>
<proteinExistence type="predicted"/>
<evidence type="ECO:0000313" key="1">
    <source>
        <dbReference type="EMBL" id="BBY70115.1"/>
    </source>
</evidence>
<name>A0ABN6AMJ8_9MYCO</name>
<sequence length="71" mass="8192">MIDHEAAYQRYAASTVEYNAAIEAAGDLPWFRDPEKVAKLERHIAGISSMGEDERRRALYMRHRRKGEKTA</sequence>
<gene>
    <name evidence="1" type="ORF">MPRI_23020</name>
</gene>